<feature type="region of interest" description="Disordered" evidence="2">
    <location>
        <begin position="57"/>
        <end position="102"/>
    </location>
</feature>
<evidence type="ECO:0000256" key="2">
    <source>
        <dbReference type="SAM" id="MobiDB-lite"/>
    </source>
</evidence>
<sequence>MCGFLLFSYYVYLAARGEEEGVEEGRPEHFPLFIYLFFLCVSLGMYRLDRLVISGSATPAGHPRRKGAAPGRLSSGRPSQQRWQQQNDLVDSPQALSSATTTTTVSLRTVSSLCPFQGGAMPTVLDQSHGNTVSAGPQSSSPFLPQGRQTSAPSGGHVLSVLEGPLPAEIREIIHSQCSGEPAEVAERHARRLLSTNRRVRVYREELQSAVEEVGDVAQMLQRHETVQDALRVELKDLDAQIERLVRERQLCELQLSQEEEARRRDEVKLRDAKERVSVLRSTIDTITQESLAGYVVLRQLVPNLNVENYVV</sequence>
<dbReference type="EMBL" id="AHKC01005470">
    <property type="protein sequence ID" value="EKF38563.1"/>
    <property type="molecule type" value="Genomic_DNA"/>
</dbReference>
<dbReference type="OrthoDB" id="267483at2759"/>
<accession>K2MTK6</accession>
<gene>
    <name evidence="3" type="ORF">MOQ_001230</name>
</gene>
<reference evidence="3 4" key="1">
    <citation type="journal article" date="2012" name="BMC Genomics">
        <title>Comparative genomic analysis of human infective Trypanosoma cruzi lineages with the bat-restricted subspecies T. cruzi marinkellei.</title>
        <authorList>
            <person name="Franzen O."/>
            <person name="Talavera-Lopez C."/>
            <person name="Ochaya S."/>
            <person name="Butler C.E."/>
            <person name="Messenger L.A."/>
            <person name="Lewis M.D."/>
            <person name="Llewellyn M.S."/>
            <person name="Marinkelle C.J."/>
            <person name="Tyler K.M."/>
            <person name="Miles M.A."/>
            <person name="Andersson B."/>
        </authorList>
    </citation>
    <scope>NUCLEOTIDE SEQUENCE [LARGE SCALE GENOMIC DNA]</scope>
    <source>
        <strain evidence="3 4">B7</strain>
    </source>
</reference>
<evidence type="ECO:0000313" key="4">
    <source>
        <dbReference type="Proteomes" id="UP000007350"/>
    </source>
</evidence>
<keyword evidence="1" id="KW-0175">Coiled coil</keyword>
<feature type="coiled-coil region" evidence="1">
    <location>
        <begin position="221"/>
        <end position="290"/>
    </location>
</feature>
<evidence type="ECO:0000313" key="3">
    <source>
        <dbReference type="EMBL" id="EKF38563.1"/>
    </source>
</evidence>
<name>K2MTK6_TRYCR</name>
<dbReference type="Proteomes" id="UP000007350">
    <property type="component" value="Unassembled WGS sequence"/>
</dbReference>
<evidence type="ECO:0000256" key="1">
    <source>
        <dbReference type="SAM" id="Coils"/>
    </source>
</evidence>
<feature type="compositionally biased region" description="Polar residues" evidence="2">
    <location>
        <begin position="76"/>
        <end position="89"/>
    </location>
</feature>
<proteinExistence type="predicted"/>
<dbReference type="AlphaFoldDB" id="K2MTK6"/>
<feature type="region of interest" description="Disordered" evidence="2">
    <location>
        <begin position="125"/>
        <end position="153"/>
    </location>
</feature>
<comment type="caution">
    <text evidence="3">The sequence shown here is derived from an EMBL/GenBank/DDBJ whole genome shotgun (WGS) entry which is preliminary data.</text>
</comment>
<keyword evidence="4" id="KW-1185">Reference proteome</keyword>
<organism evidence="3 4">
    <name type="scientific">Trypanosoma cruzi marinkellei</name>
    <dbReference type="NCBI Taxonomy" id="85056"/>
    <lineage>
        <taxon>Eukaryota</taxon>
        <taxon>Discoba</taxon>
        <taxon>Euglenozoa</taxon>
        <taxon>Kinetoplastea</taxon>
        <taxon>Metakinetoplastina</taxon>
        <taxon>Trypanosomatida</taxon>
        <taxon>Trypanosomatidae</taxon>
        <taxon>Trypanosoma</taxon>
        <taxon>Schizotrypanum</taxon>
    </lineage>
</organism>
<protein>
    <submittedName>
        <fullName evidence="3">Uncharacterized protein</fullName>
    </submittedName>
</protein>